<dbReference type="CDD" id="cd04186">
    <property type="entry name" value="GT_2_like_c"/>
    <property type="match status" value="1"/>
</dbReference>
<evidence type="ECO:0000313" key="5">
    <source>
        <dbReference type="EMBL" id="TPE59827.1"/>
    </source>
</evidence>
<sequence>MTVNDLNLSLKQPVLGARAQADKRARLAVILVNWNRHADTIECLESLLRADEKTRIIVVDNGSTDGTVERLKAWAAGVEAYEPPLGPLKRLTTPPFPKPVNLRVIEPHELDSAKPGDEQVVLLLAGENKGFSGGNNLGMRFALEDPAIAYCWCLNNDTVVDPGAPGAVVSRMNATHKVGMCGTQVRYYHRPGVWQALNGQRFKLLTGQSRGIGTNVPVTRPFDPKKVARETDFVLGASLAVSRAFLETVGFMEESYFLYFEEMDWSVRNRGRFAIAFAHGAIIYHKEGGSIGSSGQKGQRSEASEYYLIRSRIRFYRRNFPLLWPLQYPLAMGLITRRLLRRQPKKAAAMTRAMLGMSFD</sequence>
<keyword evidence="3 5" id="KW-0808">Transferase</keyword>
<evidence type="ECO:0000313" key="6">
    <source>
        <dbReference type="Proteomes" id="UP000319897"/>
    </source>
</evidence>
<proteinExistence type="inferred from homology"/>
<dbReference type="GO" id="GO:0016757">
    <property type="term" value="F:glycosyltransferase activity"/>
    <property type="evidence" value="ECO:0007669"/>
    <property type="project" value="UniProtKB-KW"/>
</dbReference>
<feature type="domain" description="Glycosyltransferase 2-like" evidence="4">
    <location>
        <begin position="111"/>
        <end position="198"/>
    </location>
</feature>
<keyword evidence="6" id="KW-1185">Reference proteome</keyword>
<dbReference type="PANTHER" id="PTHR43179">
    <property type="entry name" value="RHAMNOSYLTRANSFERASE WBBL"/>
    <property type="match status" value="1"/>
</dbReference>
<dbReference type="InterPro" id="IPR001173">
    <property type="entry name" value="Glyco_trans_2-like"/>
</dbReference>
<evidence type="ECO:0000256" key="1">
    <source>
        <dbReference type="ARBA" id="ARBA00006739"/>
    </source>
</evidence>
<dbReference type="Proteomes" id="UP000319897">
    <property type="component" value="Unassembled WGS sequence"/>
</dbReference>
<reference evidence="5 6" key="1">
    <citation type="submission" date="2019-06" db="EMBL/GenBank/DDBJ databases">
        <authorList>
            <person name="Lee I."/>
            <person name="Jang G.I."/>
            <person name="Hwang C.Y."/>
        </authorList>
    </citation>
    <scope>NUCLEOTIDE SEQUENCE [LARGE SCALE GENOMIC DNA]</scope>
    <source>
        <strain evidence="5 6">PAMC 28131</strain>
    </source>
</reference>
<protein>
    <submittedName>
        <fullName evidence="5">Glycosyltransferase family 2 protein</fullName>
    </submittedName>
</protein>
<keyword evidence="2" id="KW-0328">Glycosyltransferase</keyword>
<evidence type="ECO:0000259" key="4">
    <source>
        <dbReference type="Pfam" id="PF00535"/>
    </source>
</evidence>
<comment type="caution">
    <text evidence="5">The sequence shown here is derived from an EMBL/GenBank/DDBJ whole genome shotgun (WGS) entry which is preliminary data.</text>
</comment>
<dbReference type="Gene3D" id="3.90.550.10">
    <property type="entry name" value="Spore Coat Polysaccharide Biosynthesis Protein SpsA, Chain A"/>
    <property type="match status" value="1"/>
</dbReference>
<dbReference type="OrthoDB" id="9771846at2"/>
<dbReference type="AlphaFoldDB" id="A0A501XHQ5"/>
<dbReference type="PANTHER" id="PTHR43179:SF12">
    <property type="entry name" value="GALACTOFURANOSYLTRANSFERASE GLFT2"/>
    <property type="match status" value="1"/>
</dbReference>
<accession>A0A501XHQ5</accession>
<dbReference type="Pfam" id="PF00535">
    <property type="entry name" value="Glycos_transf_2"/>
    <property type="match status" value="2"/>
</dbReference>
<organism evidence="5 6">
    <name type="scientific">Sandaracinobacter neustonicus</name>
    <dbReference type="NCBI Taxonomy" id="1715348"/>
    <lineage>
        <taxon>Bacteria</taxon>
        <taxon>Pseudomonadati</taxon>
        <taxon>Pseudomonadota</taxon>
        <taxon>Alphaproteobacteria</taxon>
        <taxon>Sphingomonadales</taxon>
        <taxon>Sphingosinicellaceae</taxon>
        <taxon>Sandaracinobacter</taxon>
    </lineage>
</organism>
<dbReference type="EMBL" id="VFSU01000029">
    <property type="protein sequence ID" value="TPE59827.1"/>
    <property type="molecule type" value="Genomic_DNA"/>
</dbReference>
<dbReference type="InterPro" id="IPR029044">
    <property type="entry name" value="Nucleotide-diphossugar_trans"/>
</dbReference>
<gene>
    <name evidence="5" type="ORF">FJQ54_12935</name>
</gene>
<dbReference type="SUPFAM" id="SSF53448">
    <property type="entry name" value="Nucleotide-diphospho-sugar transferases"/>
    <property type="match status" value="1"/>
</dbReference>
<evidence type="ECO:0000256" key="2">
    <source>
        <dbReference type="ARBA" id="ARBA00022676"/>
    </source>
</evidence>
<name>A0A501XHQ5_9SPHN</name>
<feature type="domain" description="Glycosyltransferase 2-like" evidence="4">
    <location>
        <begin position="29"/>
        <end position="76"/>
    </location>
</feature>
<evidence type="ECO:0000256" key="3">
    <source>
        <dbReference type="ARBA" id="ARBA00022679"/>
    </source>
</evidence>
<comment type="similarity">
    <text evidence="1">Belongs to the glycosyltransferase 2 family.</text>
</comment>